<dbReference type="GeneID" id="95348651"/>
<dbReference type="Proteomes" id="UP000051491">
    <property type="component" value="Unassembled WGS sequence"/>
</dbReference>
<protein>
    <submittedName>
        <fullName evidence="1">Uncharacterized protein</fullName>
    </submittedName>
</protein>
<reference evidence="2" key="3">
    <citation type="submission" date="2016-11" db="EMBL/GenBank/DDBJ databases">
        <authorList>
            <person name="Jaros S."/>
            <person name="Januszkiewicz K."/>
            <person name="Wedrychowicz H."/>
        </authorList>
    </citation>
    <scope>NUCLEOTIDE SEQUENCE [LARGE SCALE GENOMIC DNA]</scope>
    <source>
        <strain evidence="2">ACA-DC 1533</strain>
    </source>
</reference>
<dbReference type="KEGG" id="laca:LAC1533_0571"/>
<reference evidence="1 3" key="1">
    <citation type="journal article" date="2015" name="Genome Announc.">
        <title>Expanding the biotechnology potential of lactobacilli through comparative genomics of 213 strains and associated genera.</title>
        <authorList>
            <person name="Sun Z."/>
            <person name="Harris H.M."/>
            <person name="McCann A."/>
            <person name="Guo C."/>
            <person name="Argimon S."/>
            <person name="Zhang W."/>
            <person name="Yang X."/>
            <person name="Jeffery I.B."/>
            <person name="Cooney J.C."/>
            <person name="Kagawa T.F."/>
            <person name="Liu W."/>
            <person name="Song Y."/>
            <person name="Salvetti E."/>
            <person name="Wrobel A."/>
            <person name="Rasinkangas P."/>
            <person name="Parkhill J."/>
            <person name="Rea M.C."/>
            <person name="O'Sullivan O."/>
            <person name="Ritari J."/>
            <person name="Douillard F.P."/>
            <person name="Paul Ross R."/>
            <person name="Yang R."/>
            <person name="Briner A.E."/>
            <person name="Felis G.E."/>
            <person name="de Vos W.M."/>
            <person name="Barrangou R."/>
            <person name="Klaenhammer T.R."/>
            <person name="Caufield P.W."/>
            <person name="Cui Y."/>
            <person name="Zhang H."/>
            <person name="O'Toole P.W."/>
        </authorList>
    </citation>
    <scope>NUCLEOTIDE SEQUENCE [LARGE SCALE GENOMIC DNA]</scope>
    <source>
        <strain evidence="1 3">DSM 15353</strain>
    </source>
</reference>
<proteinExistence type="predicted"/>
<gene>
    <name evidence="1" type="ORF">IV43_GL001156</name>
    <name evidence="2" type="ORF">LAC1533_0571</name>
</gene>
<dbReference type="PATRIC" id="fig|89059.3.peg.1253"/>
<organism evidence="1 3">
    <name type="scientific">Ligilactobacillus acidipiscis</name>
    <dbReference type="NCBI Taxonomy" id="89059"/>
    <lineage>
        <taxon>Bacteria</taxon>
        <taxon>Bacillati</taxon>
        <taxon>Bacillota</taxon>
        <taxon>Bacilli</taxon>
        <taxon>Lactobacillales</taxon>
        <taxon>Lactobacillaceae</taxon>
        <taxon>Ligilactobacillus</taxon>
    </lineage>
</organism>
<evidence type="ECO:0000313" key="4">
    <source>
        <dbReference type="Proteomes" id="UP000190935"/>
    </source>
</evidence>
<dbReference type="OrthoDB" id="2297359at2"/>
<dbReference type="Proteomes" id="UP000190935">
    <property type="component" value="Chromosome I"/>
</dbReference>
<dbReference type="AlphaFoldDB" id="A0A0R2KF06"/>
<evidence type="ECO:0000313" key="1">
    <source>
        <dbReference type="EMBL" id="KRN88016.1"/>
    </source>
</evidence>
<evidence type="ECO:0000313" key="2">
    <source>
        <dbReference type="EMBL" id="SFV39991.1"/>
    </source>
</evidence>
<reference evidence="4" key="2">
    <citation type="submission" date="2016-11" db="EMBL/GenBank/DDBJ databases">
        <authorList>
            <person name="Papadimitriou K."/>
        </authorList>
    </citation>
    <scope>NUCLEOTIDE SEQUENCE [LARGE SCALE GENOMIC DNA]</scope>
    <source>
        <strain evidence="4">ACA-DC 1533</strain>
    </source>
</reference>
<dbReference type="RefSeq" id="WP_010497231.1">
    <property type="nucleotide sequence ID" value="NZ_JQBK01000003.1"/>
</dbReference>
<accession>A0A0R2KF06</accession>
<evidence type="ECO:0000313" key="3">
    <source>
        <dbReference type="Proteomes" id="UP000051491"/>
    </source>
</evidence>
<sequence>MNNTVVEKTEARKEKDKEWTISNEAGHYLRVVFSVALENNMKNLRNFSFSRFESEQINNLSPLVAGLKDNYELKIDDSVIGNAFLPLDAQKAEPLFKKID</sequence>
<dbReference type="EMBL" id="JQBK01000003">
    <property type="protein sequence ID" value="KRN88016.1"/>
    <property type="molecule type" value="Genomic_DNA"/>
</dbReference>
<dbReference type="STRING" id="89059.LAC1533_0571"/>
<dbReference type="EMBL" id="LT630287">
    <property type="protein sequence ID" value="SFV39991.1"/>
    <property type="molecule type" value="Genomic_DNA"/>
</dbReference>
<name>A0A0R2KF06_9LACO</name>